<dbReference type="EMBL" id="SMBK01000006">
    <property type="protein sequence ID" value="TCU37107.1"/>
    <property type="molecule type" value="Genomic_DNA"/>
</dbReference>
<protein>
    <submittedName>
        <fullName evidence="2">Uncharacterized protein</fullName>
    </submittedName>
</protein>
<reference evidence="3 4" key="1">
    <citation type="submission" date="2019-03" db="EMBL/GenBank/DDBJ databases">
        <title>Genomic Encyclopedia of Type Strains, Phase IV (KMG-V): Genome sequencing to study the core and pangenomes of soil and plant-associated prokaryotes.</title>
        <authorList>
            <person name="Whitman W."/>
        </authorList>
    </citation>
    <scope>NUCLEOTIDE SEQUENCE [LARGE SCALE GENOMIC DNA]</scope>
    <source>
        <strain evidence="1 4">Gr42</strain>
        <strain evidence="2 3">IE4868</strain>
    </source>
</reference>
<dbReference type="EMBL" id="SMBJ01000003">
    <property type="protein sequence ID" value="TCU28095.1"/>
    <property type="molecule type" value="Genomic_DNA"/>
</dbReference>
<name>A0A4R3RR05_9HYPH</name>
<evidence type="ECO:0000313" key="3">
    <source>
        <dbReference type="Proteomes" id="UP000295507"/>
    </source>
</evidence>
<sequence>MSKLIADAGGVSMSAMLSRYLKDFGETKPAAQVVDADNLVDDDFGGFANIPQEPAVDVGAERREAYGEGYAAATAELTERYELEAQTVSLVHQREIEELTARYQEETAAVIARRLDQIGVEVANLVSAATAKAIAPMLTEALAVQAVSSLAAMLREAILEGAAGSVTVRGPSRLFELLKAEMGERRDLLRHQEFEDADLSVEVGDSVLITRISAWSASLKKVLE</sequence>
<comment type="caution">
    <text evidence="2">The sequence shown here is derived from an EMBL/GenBank/DDBJ whole genome shotgun (WGS) entry which is preliminary data.</text>
</comment>
<organism evidence="2 3">
    <name type="scientific">Rhizobium azibense</name>
    <dbReference type="NCBI Taxonomy" id="1136135"/>
    <lineage>
        <taxon>Bacteria</taxon>
        <taxon>Pseudomonadati</taxon>
        <taxon>Pseudomonadota</taxon>
        <taxon>Alphaproteobacteria</taxon>
        <taxon>Hyphomicrobiales</taxon>
        <taxon>Rhizobiaceae</taxon>
        <taxon>Rhizobium/Agrobacterium group</taxon>
        <taxon>Rhizobium</taxon>
    </lineage>
</organism>
<dbReference type="Proteomes" id="UP000295547">
    <property type="component" value="Unassembled WGS sequence"/>
</dbReference>
<evidence type="ECO:0000313" key="2">
    <source>
        <dbReference type="EMBL" id="TCU37107.1"/>
    </source>
</evidence>
<keyword evidence="4" id="KW-1185">Reference proteome</keyword>
<dbReference type="Proteomes" id="UP000295507">
    <property type="component" value="Unassembled WGS sequence"/>
</dbReference>
<dbReference type="AlphaFoldDB" id="A0A4R3RR05"/>
<gene>
    <name evidence="2" type="ORF">EV129_10668</name>
    <name evidence="1" type="ORF">EV130_103502</name>
</gene>
<evidence type="ECO:0000313" key="4">
    <source>
        <dbReference type="Proteomes" id="UP000295547"/>
    </source>
</evidence>
<accession>A0A4R3RR05</accession>
<proteinExistence type="predicted"/>
<evidence type="ECO:0000313" key="1">
    <source>
        <dbReference type="EMBL" id="TCU28095.1"/>
    </source>
</evidence>